<name>A0A543FVE0_9PSEU</name>
<evidence type="ECO:0000313" key="3">
    <source>
        <dbReference type="Proteomes" id="UP000319818"/>
    </source>
</evidence>
<keyword evidence="1" id="KW-0732">Signal</keyword>
<dbReference type="PROSITE" id="PS51257">
    <property type="entry name" value="PROKAR_LIPOPROTEIN"/>
    <property type="match status" value="1"/>
</dbReference>
<feature type="signal peptide" evidence="1">
    <location>
        <begin position="1"/>
        <end position="29"/>
    </location>
</feature>
<dbReference type="Proteomes" id="UP000319818">
    <property type="component" value="Unassembled WGS sequence"/>
</dbReference>
<keyword evidence="3" id="KW-1185">Reference proteome</keyword>
<evidence type="ECO:0000256" key="1">
    <source>
        <dbReference type="SAM" id="SignalP"/>
    </source>
</evidence>
<dbReference type="AlphaFoldDB" id="A0A543FVE0"/>
<evidence type="ECO:0000313" key="2">
    <source>
        <dbReference type="EMBL" id="TQM37773.1"/>
    </source>
</evidence>
<comment type="caution">
    <text evidence="2">The sequence shown here is derived from an EMBL/GenBank/DDBJ whole genome shotgun (WGS) entry which is preliminary data.</text>
</comment>
<organism evidence="2 3">
    <name type="scientific">Pseudonocardia cypriaca</name>
    <dbReference type="NCBI Taxonomy" id="882449"/>
    <lineage>
        <taxon>Bacteria</taxon>
        <taxon>Bacillati</taxon>
        <taxon>Actinomycetota</taxon>
        <taxon>Actinomycetes</taxon>
        <taxon>Pseudonocardiales</taxon>
        <taxon>Pseudonocardiaceae</taxon>
        <taxon>Pseudonocardia</taxon>
    </lineage>
</organism>
<evidence type="ECO:0008006" key="4">
    <source>
        <dbReference type="Google" id="ProtNLM"/>
    </source>
</evidence>
<gene>
    <name evidence="2" type="ORF">FB388_4991</name>
</gene>
<accession>A0A543FVE0</accession>
<proteinExistence type="predicted"/>
<feature type="chain" id="PRO_5039071908" description="DUF732 domain-containing protein" evidence="1">
    <location>
        <begin position="30"/>
        <end position="216"/>
    </location>
</feature>
<dbReference type="EMBL" id="VFPH01000002">
    <property type="protein sequence ID" value="TQM37773.1"/>
    <property type="molecule type" value="Genomic_DNA"/>
</dbReference>
<reference evidence="2 3" key="1">
    <citation type="submission" date="2019-06" db="EMBL/GenBank/DDBJ databases">
        <title>Sequencing the genomes of 1000 actinobacteria strains.</title>
        <authorList>
            <person name="Klenk H.-P."/>
        </authorList>
    </citation>
    <scope>NUCLEOTIDE SEQUENCE [LARGE SCALE GENOMIC DNA]</scope>
    <source>
        <strain evidence="2 3">DSM 45511</strain>
    </source>
</reference>
<protein>
    <recommendedName>
        <fullName evidence="4">DUF732 domain-containing protein</fullName>
    </recommendedName>
</protein>
<dbReference type="RefSeq" id="WP_142104541.1">
    <property type="nucleotide sequence ID" value="NZ_VFPH01000002.1"/>
</dbReference>
<sequence>MVITRNYGLALLALVVAAVVGGCAGPAVAGQAAPAFSPTERAFLTEVADGPGIQWSSTNGEKLRMGLAICGEAPRTTRGQMIAKMMAPPKPWPLRPSEIVVDQAKAHLCPTTPWAASAVTPLPPAPPLESWVVKGSDFQQTVDLHMQTAMMERLDISVAEATVDAARSLAYYMCTGMRAGQRAGDLLVAIYPAADAPAQLGVSLAASEFCLDAVPG</sequence>